<organism evidence="3">
    <name type="scientific">marine metagenome</name>
    <dbReference type="NCBI Taxonomy" id="408172"/>
    <lineage>
        <taxon>unclassified sequences</taxon>
        <taxon>metagenomes</taxon>
        <taxon>ecological metagenomes</taxon>
    </lineage>
</organism>
<dbReference type="PROSITE" id="PS51257">
    <property type="entry name" value="PROKAR_LIPOPROTEIN"/>
    <property type="match status" value="1"/>
</dbReference>
<name>A0A382GWP2_9ZZZZ</name>
<dbReference type="EMBL" id="UINC01057779">
    <property type="protein sequence ID" value="SVB79314.1"/>
    <property type="molecule type" value="Genomic_DNA"/>
</dbReference>
<dbReference type="SUPFAM" id="SSF53474">
    <property type="entry name" value="alpha/beta-Hydrolases"/>
    <property type="match status" value="1"/>
</dbReference>
<dbReference type="InterPro" id="IPR000639">
    <property type="entry name" value="Epox_hydrolase-like"/>
</dbReference>
<accession>A0A382GWP2</accession>
<dbReference type="Gene3D" id="3.40.50.1820">
    <property type="entry name" value="alpha/beta hydrolase"/>
    <property type="match status" value="1"/>
</dbReference>
<evidence type="ECO:0000313" key="3">
    <source>
        <dbReference type="EMBL" id="SVB79314.1"/>
    </source>
</evidence>
<dbReference type="InterPro" id="IPR029058">
    <property type="entry name" value="AB_hydrolase_fold"/>
</dbReference>
<dbReference type="InterPro" id="IPR000073">
    <property type="entry name" value="AB_hydrolase_1"/>
</dbReference>
<gene>
    <name evidence="3" type="ORF">METZ01_LOCUS232168</name>
</gene>
<dbReference type="AlphaFoldDB" id="A0A382GWP2"/>
<dbReference type="PRINTS" id="PR00412">
    <property type="entry name" value="EPOXHYDRLASE"/>
</dbReference>
<dbReference type="Pfam" id="PF00561">
    <property type="entry name" value="Abhydrolase_1"/>
    <property type="match status" value="1"/>
</dbReference>
<evidence type="ECO:0000256" key="1">
    <source>
        <dbReference type="ARBA" id="ARBA00022801"/>
    </source>
</evidence>
<reference evidence="3" key="1">
    <citation type="submission" date="2018-05" db="EMBL/GenBank/DDBJ databases">
        <authorList>
            <person name="Lanie J.A."/>
            <person name="Ng W.-L."/>
            <person name="Kazmierczak K.M."/>
            <person name="Andrzejewski T.M."/>
            <person name="Davidsen T.M."/>
            <person name="Wayne K.J."/>
            <person name="Tettelin H."/>
            <person name="Glass J.I."/>
            <person name="Rusch D."/>
            <person name="Podicherti R."/>
            <person name="Tsui H.-C.T."/>
            <person name="Winkler M.E."/>
        </authorList>
    </citation>
    <scope>NUCLEOTIDE SEQUENCE</scope>
</reference>
<dbReference type="GO" id="GO:0004301">
    <property type="term" value="F:epoxide hydrolase activity"/>
    <property type="evidence" value="ECO:0007669"/>
    <property type="project" value="TreeGrafter"/>
</dbReference>
<sequence>MKQTVFVLISVFIVGCAVFAAIITRDGEVVTPQGQGEIKLDSGTFEAFTLPDYAADFVDETYKSYFVEVEPGIKVHVLEVGTGYPVFLQHGNPTSGFLYRKVASELSSDQVRVIMPTLVGLGFSSKVPASMHTLDNHIRWIGSVLKQLKLTELIYAGQDWGGPVGMGALVLSPDLLKGAVILNTGFNTPSMNVDLSPAHARVKTPVIGELLIEVLVSIFDQLHSTQGDPGSIPAEVAALYGRPVIESGNDKAPLAMMRMVTDGPEHPSAVQMRVIEKYVVGLDIPVEIVWGMNDPILGKVLPLMQKNFPDAPVLETEGGHFLQEEVPSEIAAALLRVLVKVNEGPVE</sequence>
<dbReference type="InterPro" id="IPR051340">
    <property type="entry name" value="Haloalkane_dehalogenase"/>
</dbReference>
<dbReference type="PANTHER" id="PTHR42977:SF3">
    <property type="entry name" value="AB HYDROLASE-1 DOMAIN-CONTAINING PROTEIN"/>
    <property type="match status" value="1"/>
</dbReference>
<dbReference type="PANTHER" id="PTHR42977">
    <property type="entry name" value="HYDROLASE-RELATED"/>
    <property type="match status" value="1"/>
</dbReference>
<protein>
    <recommendedName>
        <fullName evidence="2">AB hydrolase-1 domain-containing protein</fullName>
    </recommendedName>
</protein>
<evidence type="ECO:0000259" key="2">
    <source>
        <dbReference type="Pfam" id="PF00561"/>
    </source>
</evidence>
<proteinExistence type="predicted"/>
<feature type="domain" description="AB hydrolase-1" evidence="2">
    <location>
        <begin position="84"/>
        <end position="190"/>
    </location>
</feature>
<keyword evidence="1" id="KW-0378">Hydrolase</keyword>